<gene>
    <name evidence="2" type="ORF">CO007_01110</name>
</gene>
<feature type="transmembrane region" description="Helical" evidence="1">
    <location>
        <begin position="93"/>
        <end position="113"/>
    </location>
</feature>
<keyword evidence="1" id="KW-0472">Membrane</keyword>
<keyword evidence="1" id="KW-0812">Transmembrane</keyword>
<reference evidence="3" key="1">
    <citation type="submission" date="2017-09" db="EMBL/GenBank/DDBJ databases">
        <title>Depth-based differentiation of microbial function through sediment-hosted aquifers and enrichment of novel symbionts in the deep terrestrial subsurface.</title>
        <authorList>
            <person name="Probst A.J."/>
            <person name="Ladd B."/>
            <person name="Jarett J.K."/>
            <person name="Geller-Mcgrath D.E."/>
            <person name="Sieber C.M.K."/>
            <person name="Emerson J.B."/>
            <person name="Anantharaman K."/>
            <person name="Thomas B.C."/>
            <person name="Malmstrom R."/>
            <person name="Stieglmeier M."/>
            <person name="Klingl A."/>
            <person name="Woyke T."/>
            <person name="Ryan C.M."/>
            <person name="Banfield J.F."/>
        </authorList>
    </citation>
    <scope>NUCLEOTIDE SEQUENCE [LARGE SCALE GENOMIC DNA]</scope>
</reference>
<organism evidence="2 3">
    <name type="scientific">Candidatus Roizmanbacteria bacterium CG_4_8_14_3_um_filter_36_10</name>
    <dbReference type="NCBI Taxonomy" id="1974834"/>
    <lineage>
        <taxon>Bacteria</taxon>
        <taxon>Candidatus Roizmaniibacteriota</taxon>
    </lineage>
</organism>
<comment type="caution">
    <text evidence="2">The sequence shown here is derived from an EMBL/GenBank/DDBJ whole genome shotgun (WGS) entry which is preliminary data.</text>
</comment>
<feature type="non-terminal residue" evidence="2">
    <location>
        <position position="1"/>
    </location>
</feature>
<feature type="transmembrane region" description="Helical" evidence="1">
    <location>
        <begin position="147"/>
        <end position="168"/>
    </location>
</feature>
<dbReference type="Proteomes" id="UP000229370">
    <property type="component" value="Unassembled WGS sequence"/>
</dbReference>
<evidence type="ECO:0008006" key="4">
    <source>
        <dbReference type="Google" id="ProtNLM"/>
    </source>
</evidence>
<keyword evidence="1" id="KW-1133">Transmembrane helix</keyword>
<evidence type="ECO:0000313" key="2">
    <source>
        <dbReference type="EMBL" id="PJC82133.1"/>
    </source>
</evidence>
<accession>A0A2M8GNL6</accession>
<feature type="transmembrane region" description="Helical" evidence="1">
    <location>
        <begin position="119"/>
        <end position="140"/>
    </location>
</feature>
<name>A0A2M8GNL6_9BACT</name>
<proteinExistence type="predicted"/>
<dbReference type="EMBL" id="PFQK01000024">
    <property type="protein sequence ID" value="PJC82133.1"/>
    <property type="molecule type" value="Genomic_DNA"/>
</dbReference>
<sequence>LITAILFLGFKEKDFRMDKEAFSYLGINKKTQKTFNIVLIIYSFIRLIFLTNVINELSLWKNFLIVFCTIGGPLLLILVSFVPWDQNKTIHNLFAYGMTIFSVVFIIFFGLFFLSKNLIFSLVSFIIVISMSLSTLYVFLKNKVTGYFQTFFFINCMIWDWLITFYLFKH</sequence>
<feature type="transmembrane region" description="Helical" evidence="1">
    <location>
        <begin position="60"/>
        <end position="81"/>
    </location>
</feature>
<protein>
    <recommendedName>
        <fullName evidence="4">DUF998 domain-containing protein</fullName>
    </recommendedName>
</protein>
<evidence type="ECO:0000256" key="1">
    <source>
        <dbReference type="SAM" id="Phobius"/>
    </source>
</evidence>
<evidence type="ECO:0000313" key="3">
    <source>
        <dbReference type="Proteomes" id="UP000229370"/>
    </source>
</evidence>
<feature type="transmembrane region" description="Helical" evidence="1">
    <location>
        <begin position="35"/>
        <end position="54"/>
    </location>
</feature>
<dbReference type="AlphaFoldDB" id="A0A2M8GNL6"/>